<reference evidence="1" key="1">
    <citation type="submission" date="2014-05" db="EMBL/GenBank/DDBJ databases">
        <authorList>
            <person name="Chronopoulou M."/>
        </authorList>
    </citation>
    <scope>NUCLEOTIDE SEQUENCE</scope>
    <source>
        <tissue evidence="1">Whole organism</tissue>
    </source>
</reference>
<dbReference type="EMBL" id="HACA01003398">
    <property type="protein sequence ID" value="CDW20759.1"/>
    <property type="molecule type" value="Transcribed_RNA"/>
</dbReference>
<name>A0A0K2T3V0_LEPSM</name>
<organism evidence="1">
    <name type="scientific">Lepeophtheirus salmonis</name>
    <name type="common">Salmon louse</name>
    <name type="synonym">Caligus salmonis</name>
    <dbReference type="NCBI Taxonomy" id="72036"/>
    <lineage>
        <taxon>Eukaryota</taxon>
        <taxon>Metazoa</taxon>
        <taxon>Ecdysozoa</taxon>
        <taxon>Arthropoda</taxon>
        <taxon>Crustacea</taxon>
        <taxon>Multicrustacea</taxon>
        <taxon>Hexanauplia</taxon>
        <taxon>Copepoda</taxon>
        <taxon>Siphonostomatoida</taxon>
        <taxon>Caligidae</taxon>
        <taxon>Lepeophtheirus</taxon>
    </lineage>
</organism>
<proteinExistence type="predicted"/>
<evidence type="ECO:0000313" key="1">
    <source>
        <dbReference type="EMBL" id="CDW20759.1"/>
    </source>
</evidence>
<accession>A0A0K2T3V0</accession>
<dbReference type="AlphaFoldDB" id="A0A0K2T3V0"/>
<dbReference type="EMBL" id="HACA01003397">
    <property type="protein sequence ID" value="CDW20758.1"/>
    <property type="molecule type" value="Transcribed_RNA"/>
</dbReference>
<sequence length="92" mass="10834">MPTQGATTSRRAQQFNQLQQHTVFYESSVGVLKYYFKEDNRLEFKDISEFSEFVRTMQNILNVKTPRVGYEKGNELREPISEEKFSHPVAKQ</sequence>
<protein>
    <submittedName>
        <fullName evidence="1">Uncharacterized protein</fullName>
    </submittedName>
</protein>
<dbReference type="OrthoDB" id="6511575at2759"/>